<keyword evidence="1" id="KW-0227">DNA damage</keyword>
<dbReference type="GO" id="GO:0006310">
    <property type="term" value="P:DNA recombination"/>
    <property type="evidence" value="ECO:0007669"/>
    <property type="project" value="UniProtKB-KW"/>
</dbReference>
<gene>
    <name evidence="5" type="primary">recO</name>
    <name evidence="5" type="ORF">NCTC10122_00573</name>
</gene>
<dbReference type="AlphaFoldDB" id="A0A449A9M4"/>
<dbReference type="InterPro" id="IPR022572">
    <property type="entry name" value="DNA_rep/recomb_RecO_N"/>
</dbReference>
<evidence type="ECO:0000259" key="4">
    <source>
        <dbReference type="Pfam" id="PF11967"/>
    </source>
</evidence>
<dbReference type="GO" id="GO:0006302">
    <property type="term" value="P:double-strand break repair"/>
    <property type="evidence" value="ECO:0007669"/>
    <property type="project" value="TreeGrafter"/>
</dbReference>
<dbReference type="Proteomes" id="UP000290942">
    <property type="component" value="Chromosome"/>
</dbReference>
<dbReference type="PANTHER" id="PTHR33991">
    <property type="entry name" value="DNA REPAIR PROTEIN RECO"/>
    <property type="match status" value="1"/>
</dbReference>
<dbReference type="Pfam" id="PF11967">
    <property type="entry name" value="RecO_N"/>
    <property type="match status" value="1"/>
</dbReference>
<protein>
    <submittedName>
        <fullName evidence="5">Recombinational DNA repair protein O</fullName>
    </submittedName>
</protein>
<sequence length="226" mass="25568">MAEQISKAIVLKIIDSSTNENDSFVDFFGKKGKFRLLAKGINKAASKNKANLLVGTVAEIEYFAARKYGSVGRLKKATTIQNIDYSSSANLNFVIHAVKILDSILGKSFDMFDKYCQTLKYLGEGINKRLLLFVLANSLFSFGIGPIINKCVECKNTQNLADFEFYKGGFLCNLHSAKTRWNKELKSIYYMFYDLEKFIKMVNGEIVDKLIAEVLDHLRSNGIYIF</sequence>
<dbReference type="NCBIfam" id="TIGR00613">
    <property type="entry name" value="reco"/>
    <property type="match status" value="1"/>
</dbReference>
<dbReference type="Gene3D" id="2.40.50.140">
    <property type="entry name" value="Nucleic acid-binding proteins"/>
    <property type="match status" value="1"/>
</dbReference>
<dbReference type="GO" id="GO:0043590">
    <property type="term" value="C:bacterial nucleoid"/>
    <property type="evidence" value="ECO:0007669"/>
    <property type="project" value="TreeGrafter"/>
</dbReference>
<keyword evidence="3" id="KW-0234">DNA repair</keyword>
<proteinExistence type="predicted"/>
<accession>A0A449A9M4</accession>
<keyword evidence="2" id="KW-0233">DNA recombination</keyword>
<dbReference type="InterPro" id="IPR012340">
    <property type="entry name" value="NA-bd_OB-fold"/>
</dbReference>
<dbReference type="Pfam" id="PF02565">
    <property type="entry name" value="RecO_C"/>
    <property type="match status" value="1"/>
</dbReference>
<organism evidence="5 6">
    <name type="scientific">Mycoplasmopsis bovigenitalium</name>
    <dbReference type="NCBI Taxonomy" id="2112"/>
    <lineage>
        <taxon>Bacteria</taxon>
        <taxon>Bacillati</taxon>
        <taxon>Mycoplasmatota</taxon>
        <taxon>Mycoplasmoidales</taxon>
        <taxon>Metamycoplasmataceae</taxon>
        <taxon>Mycoplasmopsis</taxon>
    </lineage>
</organism>
<dbReference type="PANTHER" id="PTHR33991:SF1">
    <property type="entry name" value="DNA REPAIR PROTEIN RECO"/>
    <property type="match status" value="1"/>
</dbReference>
<evidence type="ECO:0000256" key="3">
    <source>
        <dbReference type="ARBA" id="ARBA00023204"/>
    </source>
</evidence>
<dbReference type="InterPro" id="IPR003717">
    <property type="entry name" value="RecO"/>
</dbReference>
<reference evidence="5 6" key="1">
    <citation type="submission" date="2019-01" db="EMBL/GenBank/DDBJ databases">
        <authorList>
            <consortium name="Pathogen Informatics"/>
        </authorList>
    </citation>
    <scope>NUCLEOTIDE SEQUENCE [LARGE SCALE GENOMIC DNA]</scope>
    <source>
        <strain evidence="5 6">NCTC10122</strain>
    </source>
</reference>
<feature type="domain" description="DNA replication/recombination mediator RecO N-terminal" evidence="4">
    <location>
        <begin position="1"/>
        <end position="82"/>
    </location>
</feature>
<name>A0A449A9M4_9BACT</name>
<dbReference type="InterPro" id="IPR037278">
    <property type="entry name" value="ARFGAP/RecO"/>
</dbReference>
<evidence type="ECO:0000256" key="2">
    <source>
        <dbReference type="ARBA" id="ARBA00023172"/>
    </source>
</evidence>
<dbReference type="SUPFAM" id="SSF57863">
    <property type="entry name" value="ArfGap/RecO-like zinc finger"/>
    <property type="match status" value="1"/>
</dbReference>
<evidence type="ECO:0000313" key="5">
    <source>
        <dbReference type="EMBL" id="VEU60975.1"/>
    </source>
</evidence>
<dbReference type="EMBL" id="LR214970">
    <property type="protein sequence ID" value="VEU60975.1"/>
    <property type="molecule type" value="Genomic_DNA"/>
</dbReference>
<evidence type="ECO:0000256" key="1">
    <source>
        <dbReference type="ARBA" id="ARBA00022763"/>
    </source>
</evidence>
<dbReference type="RefSeq" id="WP_129687823.1">
    <property type="nucleotide sequence ID" value="NZ_LR214970.1"/>
</dbReference>
<evidence type="ECO:0000313" key="6">
    <source>
        <dbReference type="Proteomes" id="UP000290942"/>
    </source>
</evidence>